<proteinExistence type="predicted"/>
<accession>A0A067QPR1</accession>
<feature type="region of interest" description="Disordered" evidence="1">
    <location>
        <begin position="172"/>
        <end position="247"/>
    </location>
</feature>
<feature type="region of interest" description="Disordered" evidence="1">
    <location>
        <begin position="88"/>
        <end position="113"/>
    </location>
</feature>
<dbReference type="InParanoid" id="A0A067QPR1"/>
<evidence type="ECO:0000256" key="1">
    <source>
        <dbReference type="SAM" id="MobiDB-lite"/>
    </source>
</evidence>
<organism evidence="2 3">
    <name type="scientific">Jaapia argillacea MUCL 33604</name>
    <dbReference type="NCBI Taxonomy" id="933084"/>
    <lineage>
        <taxon>Eukaryota</taxon>
        <taxon>Fungi</taxon>
        <taxon>Dikarya</taxon>
        <taxon>Basidiomycota</taxon>
        <taxon>Agaricomycotina</taxon>
        <taxon>Agaricomycetes</taxon>
        <taxon>Agaricomycetidae</taxon>
        <taxon>Jaapiales</taxon>
        <taxon>Jaapiaceae</taxon>
        <taxon>Jaapia</taxon>
    </lineage>
</organism>
<dbReference type="Proteomes" id="UP000027265">
    <property type="component" value="Unassembled WGS sequence"/>
</dbReference>
<feature type="region of interest" description="Disordered" evidence="1">
    <location>
        <begin position="295"/>
        <end position="315"/>
    </location>
</feature>
<sequence length="341" mass="38177">MSIRSGFIGHILLGAISDEQRQCCSVHRYPILFFLVLNFFRLVRRGVRINTATTRTCSFHRHLCPHILTFVLSPVMVWSIARPSSPVPPPMPSPQLLPTPLPSPPFPRKSSPTLRRPLTVTHLVTAPIPPGLVGSPLLRHMRSPKLCSRWSDDEDDEDFVERQLGMGMADVDEFGVGLPTPPNSGRVKKIRPRPTPIDTSLLTPRLTPRGSRFRANHRRTSSISISPRSRPRSPPLTPTVASPPPPVPPIPTFLLEPGDVIRKPTLRPISSDVLSPNIKSFEMHVDYIHIPDLTLDSTSLPREGSRKETKRPREVEEPLTCAKFFALRNPRTGRAVHIRAH</sequence>
<evidence type="ECO:0000313" key="3">
    <source>
        <dbReference type="Proteomes" id="UP000027265"/>
    </source>
</evidence>
<gene>
    <name evidence="2" type="ORF">JAAARDRAFT_64467</name>
</gene>
<dbReference type="AlphaFoldDB" id="A0A067QPR1"/>
<keyword evidence="3" id="KW-1185">Reference proteome</keyword>
<dbReference type="OrthoDB" id="3260925at2759"/>
<protein>
    <submittedName>
        <fullName evidence="2">Uncharacterized protein</fullName>
    </submittedName>
</protein>
<dbReference type="EMBL" id="KL197709">
    <property type="protein sequence ID" value="KDQ64626.1"/>
    <property type="molecule type" value="Genomic_DNA"/>
</dbReference>
<feature type="compositionally biased region" description="Basic and acidic residues" evidence="1">
    <location>
        <begin position="303"/>
        <end position="315"/>
    </location>
</feature>
<feature type="compositionally biased region" description="Pro residues" evidence="1">
    <location>
        <begin position="88"/>
        <end position="107"/>
    </location>
</feature>
<feature type="compositionally biased region" description="Basic residues" evidence="1">
    <location>
        <begin position="211"/>
        <end position="220"/>
    </location>
</feature>
<name>A0A067QPR1_9AGAM</name>
<feature type="compositionally biased region" description="Pro residues" evidence="1">
    <location>
        <begin position="232"/>
        <end position="247"/>
    </location>
</feature>
<evidence type="ECO:0000313" key="2">
    <source>
        <dbReference type="EMBL" id="KDQ64626.1"/>
    </source>
</evidence>
<reference evidence="3" key="1">
    <citation type="journal article" date="2014" name="Proc. Natl. Acad. Sci. U.S.A.">
        <title>Extensive sampling of basidiomycete genomes demonstrates inadequacy of the white-rot/brown-rot paradigm for wood decay fungi.</title>
        <authorList>
            <person name="Riley R."/>
            <person name="Salamov A.A."/>
            <person name="Brown D.W."/>
            <person name="Nagy L.G."/>
            <person name="Floudas D."/>
            <person name="Held B.W."/>
            <person name="Levasseur A."/>
            <person name="Lombard V."/>
            <person name="Morin E."/>
            <person name="Otillar R."/>
            <person name="Lindquist E.A."/>
            <person name="Sun H."/>
            <person name="LaButti K.M."/>
            <person name="Schmutz J."/>
            <person name="Jabbour D."/>
            <person name="Luo H."/>
            <person name="Baker S.E."/>
            <person name="Pisabarro A.G."/>
            <person name="Walton J.D."/>
            <person name="Blanchette R.A."/>
            <person name="Henrissat B."/>
            <person name="Martin F."/>
            <person name="Cullen D."/>
            <person name="Hibbett D.S."/>
            <person name="Grigoriev I.V."/>
        </authorList>
    </citation>
    <scope>NUCLEOTIDE SEQUENCE [LARGE SCALE GENOMIC DNA]</scope>
    <source>
        <strain evidence="3">MUCL 33604</strain>
    </source>
</reference>
<dbReference type="HOGENOM" id="CLU_813978_0_0_1"/>